<evidence type="ECO:0000256" key="1">
    <source>
        <dbReference type="SAM" id="MobiDB-lite"/>
    </source>
</evidence>
<name>A0A0C9ZLN9_9AGAM</name>
<sequence length="101" mass="11796">MLADQGKSSRKAASDVTRTDKQDKGWGIAEDWATRDPEWNVGETSWDITEQTRAPHWADHDAHNFVDSVARQEAASEERRKQMHRFFQMPTEQKVREIQEI</sequence>
<protein>
    <submittedName>
        <fullName evidence="2">Uncharacterized protein</fullName>
    </submittedName>
</protein>
<evidence type="ECO:0000313" key="3">
    <source>
        <dbReference type="Proteomes" id="UP000054018"/>
    </source>
</evidence>
<dbReference type="AlphaFoldDB" id="A0A0C9ZLN9"/>
<keyword evidence="3" id="KW-1185">Reference proteome</keyword>
<feature type="non-terminal residue" evidence="2">
    <location>
        <position position="1"/>
    </location>
</feature>
<dbReference type="Proteomes" id="UP000054018">
    <property type="component" value="Unassembled WGS sequence"/>
</dbReference>
<reference evidence="3" key="2">
    <citation type="submission" date="2015-01" db="EMBL/GenBank/DDBJ databases">
        <title>Evolutionary Origins and Diversification of the Mycorrhizal Mutualists.</title>
        <authorList>
            <consortium name="DOE Joint Genome Institute"/>
            <consortium name="Mycorrhizal Genomics Consortium"/>
            <person name="Kohler A."/>
            <person name="Kuo A."/>
            <person name="Nagy L.G."/>
            <person name="Floudas D."/>
            <person name="Copeland A."/>
            <person name="Barry K.W."/>
            <person name="Cichocki N."/>
            <person name="Veneault-Fourrey C."/>
            <person name="LaButti K."/>
            <person name="Lindquist E.A."/>
            <person name="Lipzen A."/>
            <person name="Lundell T."/>
            <person name="Morin E."/>
            <person name="Murat C."/>
            <person name="Riley R."/>
            <person name="Ohm R."/>
            <person name="Sun H."/>
            <person name="Tunlid A."/>
            <person name="Henrissat B."/>
            <person name="Grigoriev I.V."/>
            <person name="Hibbett D.S."/>
            <person name="Martin F."/>
        </authorList>
    </citation>
    <scope>NUCLEOTIDE SEQUENCE [LARGE SCALE GENOMIC DNA]</scope>
    <source>
        <strain evidence="3">441</strain>
    </source>
</reference>
<feature type="region of interest" description="Disordered" evidence="1">
    <location>
        <begin position="1"/>
        <end position="41"/>
    </location>
</feature>
<proteinExistence type="predicted"/>
<accession>A0A0C9ZLN9</accession>
<reference evidence="2 3" key="1">
    <citation type="submission" date="2014-04" db="EMBL/GenBank/DDBJ databases">
        <authorList>
            <consortium name="DOE Joint Genome Institute"/>
            <person name="Kuo A."/>
            <person name="Kohler A."/>
            <person name="Costa M.D."/>
            <person name="Nagy L.G."/>
            <person name="Floudas D."/>
            <person name="Copeland A."/>
            <person name="Barry K.W."/>
            <person name="Cichocki N."/>
            <person name="Veneault-Fourrey C."/>
            <person name="LaButti K."/>
            <person name="Lindquist E.A."/>
            <person name="Lipzen A."/>
            <person name="Lundell T."/>
            <person name="Morin E."/>
            <person name="Murat C."/>
            <person name="Sun H."/>
            <person name="Tunlid A."/>
            <person name="Henrissat B."/>
            <person name="Grigoriev I.V."/>
            <person name="Hibbett D.S."/>
            <person name="Martin F."/>
            <person name="Nordberg H.P."/>
            <person name="Cantor M.N."/>
            <person name="Hua S.X."/>
        </authorList>
    </citation>
    <scope>NUCLEOTIDE SEQUENCE [LARGE SCALE GENOMIC DNA]</scope>
    <source>
        <strain evidence="2 3">441</strain>
    </source>
</reference>
<evidence type="ECO:0000313" key="2">
    <source>
        <dbReference type="EMBL" id="KIK30381.1"/>
    </source>
</evidence>
<dbReference type="STRING" id="765257.A0A0C9ZLN9"/>
<dbReference type="HOGENOM" id="CLU_2298402_0_0_1"/>
<organism evidence="2 3">
    <name type="scientific">Pisolithus microcarpus 441</name>
    <dbReference type="NCBI Taxonomy" id="765257"/>
    <lineage>
        <taxon>Eukaryota</taxon>
        <taxon>Fungi</taxon>
        <taxon>Dikarya</taxon>
        <taxon>Basidiomycota</taxon>
        <taxon>Agaricomycotina</taxon>
        <taxon>Agaricomycetes</taxon>
        <taxon>Agaricomycetidae</taxon>
        <taxon>Boletales</taxon>
        <taxon>Sclerodermatineae</taxon>
        <taxon>Pisolithaceae</taxon>
        <taxon>Pisolithus</taxon>
    </lineage>
</organism>
<gene>
    <name evidence="2" type="ORF">PISMIDRAFT_671574</name>
</gene>
<dbReference type="EMBL" id="KN833687">
    <property type="protein sequence ID" value="KIK30381.1"/>
    <property type="molecule type" value="Genomic_DNA"/>
</dbReference>
<dbReference type="OrthoDB" id="10251155at2759"/>